<proteinExistence type="predicted"/>
<evidence type="ECO:0000313" key="2">
    <source>
        <dbReference type="EMBL" id="CAF5013448.1"/>
    </source>
</evidence>
<evidence type="ECO:0000256" key="1">
    <source>
        <dbReference type="ARBA" id="ARBA00022737"/>
    </source>
</evidence>
<dbReference type="PANTHER" id="PTHR43215:SF14">
    <property type="entry name" value="RADIAL SPOKE HEAD 1 HOMOLOG"/>
    <property type="match status" value="1"/>
</dbReference>
<comment type="caution">
    <text evidence="2">The sequence shown here is derived from an EMBL/GenBank/DDBJ whole genome shotgun (WGS) entry which is preliminary data.</text>
</comment>
<protein>
    <recommendedName>
        <fullName evidence="4">Phosphatidylinositol-4-phosphate 5-kinase</fullName>
    </recommendedName>
</protein>
<dbReference type="AlphaFoldDB" id="A0A822BRQ7"/>
<dbReference type="Pfam" id="PF02493">
    <property type="entry name" value="MORN"/>
    <property type="match status" value="2"/>
</dbReference>
<dbReference type="SUPFAM" id="SSF82185">
    <property type="entry name" value="Histone H3 K4-specific methyltransferase SET7/9 N-terminal domain"/>
    <property type="match status" value="1"/>
</dbReference>
<organism evidence="2 3">
    <name type="scientific">Rotaria socialis</name>
    <dbReference type="NCBI Taxonomy" id="392032"/>
    <lineage>
        <taxon>Eukaryota</taxon>
        <taxon>Metazoa</taxon>
        <taxon>Spiralia</taxon>
        <taxon>Gnathifera</taxon>
        <taxon>Rotifera</taxon>
        <taxon>Eurotatoria</taxon>
        <taxon>Bdelloidea</taxon>
        <taxon>Philodinida</taxon>
        <taxon>Philodinidae</taxon>
        <taxon>Rotaria</taxon>
    </lineage>
</organism>
<name>A0A822BRQ7_9BILA</name>
<dbReference type="PANTHER" id="PTHR43215">
    <property type="entry name" value="RADIAL SPOKE HEAD 1 HOMOLOG"/>
    <property type="match status" value="1"/>
</dbReference>
<reference evidence="2" key="1">
    <citation type="submission" date="2021-02" db="EMBL/GenBank/DDBJ databases">
        <authorList>
            <person name="Nowell W R."/>
        </authorList>
    </citation>
    <scope>NUCLEOTIDE SEQUENCE</scope>
</reference>
<sequence length="64" mass="7488">DFHFDYIDGSSEQILGDFKEDKFEGEGIYAWPDGQQYTGQFIADEKTGKGIMSWPDGRRYEMKR</sequence>
<dbReference type="GO" id="GO:0005829">
    <property type="term" value="C:cytosol"/>
    <property type="evidence" value="ECO:0007669"/>
    <property type="project" value="TreeGrafter"/>
</dbReference>
<feature type="non-terminal residue" evidence="2">
    <location>
        <position position="1"/>
    </location>
</feature>
<evidence type="ECO:0008006" key="4">
    <source>
        <dbReference type="Google" id="ProtNLM"/>
    </source>
</evidence>
<evidence type="ECO:0000313" key="3">
    <source>
        <dbReference type="Proteomes" id="UP000663848"/>
    </source>
</evidence>
<dbReference type="Gene3D" id="2.20.110.10">
    <property type="entry name" value="Histone H3 K4-specific methyltransferase SET7/9 N-terminal domain"/>
    <property type="match status" value="1"/>
</dbReference>
<dbReference type="EMBL" id="CAJOBR010036304">
    <property type="protein sequence ID" value="CAF5013448.1"/>
    <property type="molecule type" value="Genomic_DNA"/>
</dbReference>
<dbReference type="Proteomes" id="UP000663848">
    <property type="component" value="Unassembled WGS sequence"/>
</dbReference>
<dbReference type="InterPro" id="IPR003409">
    <property type="entry name" value="MORN"/>
</dbReference>
<accession>A0A822BRQ7</accession>
<keyword evidence="1" id="KW-0677">Repeat</keyword>
<gene>
    <name evidence="2" type="ORF">QYT958_LOCUS39290</name>
</gene>
<dbReference type="SMART" id="SM00698">
    <property type="entry name" value="MORN"/>
    <property type="match status" value="2"/>
</dbReference>